<dbReference type="PANTHER" id="PTHR15402">
    <property type="entry name" value="TRANSCRIPTION FACTOR-LIKE 5 PROTEIN"/>
    <property type="match status" value="1"/>
</dbReference>
<dbReference type="Proteomes" id="UP000233160">
    <property type="component" value="Unassembled WGS sequence"/>
</dbReference>
<dbReference type="InterPro" id="IPR011598">
    <property type="entry name" value="bHLH_dom"/>
</dbReference>
<dbReference type="GeneTree" id="ENSGT00390000000656"/>
<feature type="compositionally biased region" description="Low complexity" evidence="9">
    <location>
        <begin position="16"/>
        <end position="27"/>
    </location>
</feature>
<evidence type="ECO:0000256" key="2">
    <source>
        <dbReference type="ARBA" id="ARBA00022473"/>
    </source>
</evidence>
<dbReference type="GO" id="GO:0000981">
    <property type="term" value="F:DNA-binding transcription factor activity, RNA polymerase II-specific"/>
    <property type="evidence" value="ECO:0007669"/>
    <property type="project" value="TreeGrafter"/>
</dbReference>
<dbReference type="STRING" id="379532.ENSPCOP00000022902"/>
<feature type="region of interest" description="Disordered" evidence="9">
    <location>
        <begin position="1"/>
        <end position="64"/>
    </location>
</feature>
<dbReference type="SMART" id="SM00353">
    <property type="entry name" value="HLH"/>
    <property type="match status" value="1"/>
</dbReference>
<dbReference type="GO" id="GO:0007283">
    <property type="term" value="P:spermatogenesis"/>
    <property type="evidence" value="ECO:0007669"/>
    <property type="project" value="UniProtKB-KW"/>
</dbReference>
<evidence type="ECO:0000256" key="5">
    <source>
        <dbReference type="ARBA" id="ARBA00023015"/>
    </source>
</evidence>
<dbReference type="CDD" id="cd18908">
    <property type="entry name" value="bHLH_SOHLH1_2"/>
    <property type="match status" value="1"/>
</dbReference>
<evidence type="ECO:0000256" key="7">
    <source>
        <dbReference type="ARBA" id="ARBA00023163"/>
    </source>
</evidence>
<keyword evidence="2" id="KW-0217">Developmental protein</keyword>
<feature type="compositionally biased region" description="Low complexity" evidence="9">
    <location>
        <begin position="265"/>
        <end position="277"/>
    </location>
</feature>
<feature type="region of interest" description="Disordered" evidence="9">
    <location>
        <begin position="203"/>
        <end position="277"/>
    </location>
</feature>
<keyword evidence="3" id="KW-0221">Differentiation</keyword>
<evidence type="ECO:0000256" key="1">
    <source>
        <dbReference type="ARBA" id="ARBA00004123"/>
    </source>
</evidence>
<feature type="compositionally biased region" description="Acidic residues" evidence="9">
    <location>
        <begin position="335"/>
        <end position="346"/>
    </location>
</feature>
<proteinExistence type="predicted"/>
<dbReference type="Ensembl" id="ENSPCOT00000033577.1">
    <property type="protein sequence ID" value="ENSPCOP00000022902.1"/>
    <property type="gene ID" value="ENSPCOG00000023576.1"/>
</dbReference>
<dbReference type="GO" id="GO:0030154">
    <property type="term" value="P:cell differentiation"/>
    <property type="evidence" value="ECO:0007669"/>
    <property type="project" value="UniProtKB-KW"/>
</dbReference>
<dbReference type="PANTHER" id="PTHR15402:SF4">
    <property type="entry name" value="SPERMATOGENESIS- AND OOGENESIS-SPECIFIC BASIC HELIX-LOOP-HELIX-CONTAINING PROTEIN 1"/>
    <property type="match status" value="1"/>
</dbReference>
<reference evidence="11" key="2">
    <citation type="submission" date="2025-09" db="UniProtKB">
        <authorList>
            <consortium name="Ensembl"/>
        </authorList>
    </citation>
    <scope>IDENTIFICATION</scope>
</reference>
<accession>A0A2K6G9M0</accession>
<keyword evidence="8" id="KW-0539">Nucleus</keyword>
<keyword evidence="12" id="KW-1185">Reference proteome</keyword>
<feature type="region of interest" description="Disordered" evidence="9">
    <location>
        <begin position="322"/>
        <end position="360"/>
    </location>
</feature>
<evidence type="ECO:0000313" key="11">
    <source>
        <dbReference type="Ensembl" id="ENSPCOP00000022902.1"/>
    </source>
</evidence>
<evidence type="ECO:0000256" key="3">
    <source>
        <dbReference type="ARBA" id="ARBA00022782"/>
    </source>
</evidence>
<dbReference type="AlphaFoldDB" id="A0A2K6G9M0"/>
<dbReference type="GO" id="GO:0046983">
    <property type="term" value="F:protein dimerization activity"/>
    <property type="evidence" value="ECO:0007669"/>
    <property type="project" value="InterPro"/>
</dbReference>
<reference evidence="11" key="1">
    <citation type="submission" date="2025-08" db="UniProtKB">
        <authorList>
            <consortium name="Ensembl"/>
        </authorList>
    </citation>
    <scope>IDENTIFICATION</scope>
</reference>
<keyword evidence="6" id="KW-0238">DNA-binding</keyword>
<dbReference type="Gene3D" id="4.10.280.10">
    <property type="entry name" value="Helix-loop-helix DNA-binding domain"/>
    <property type="match status" value="1"/>
</dbReference>
<dbReference type="OMA" id="WQGDVLQ"/>
<protein>
    <submittedName>
        <fullName evidence="11">Spermatosis and oosis specific basic helix-loop-helix 1</fullName>
    </submittedName>
</protein>
<evidence type="ECO:0000256" key="8">
    <source>
        <dbReference type="ARBA" id="ARBA00023242"/>
    </source>
</evidence>
<organism evidence="11 12">
    <name type="scientific">Propithecus coquereli</name>
    <name type="common">Coquerel's sifaka</name>
    <name type="synonym">Propithecus verreauxi coquereli</name>
    <dbReference type="NCBI Taxonomy" id="379532"/>
    <lineage>
        <taxon>Eukaryota</taxon>
        <taxon>Metazoa</taxon>
        <taxon>Chordata</taxon>
        <taxon>Craniata</taxon>
        <taxon>Vertebrata</taxon>
        <taxon>Euteleostomi</taxon>
        <taxon>Mammalia</taxon>
        <taxon>Eutheria</taxon>
        <taxon>Euarchontoglires</taxon>
        <taxon>Primates</taxon>
        <taxon>Strepsirrhini</taxon>
        <taxon>Lemuriformes</taxon>
        <taxon>Indriidae</taxon>
        <taxon>Propithecus</taxon>
    </lineage>
</organism>
<dbReference type="GO" id="GO:0000978">
    <property type="term" value="F:RNA polymerase II cis-regulatory region sequence-specific DNA binding"/>
    <property type="evidence" value="ECO:0007669"/>
    <property type="project" value="TreeGrafter"/>
</dbReference>
<dbReference type="InterPro" id="IPR039583">
    <property type="entry name" value="TCFL5/SOLH1/2"/>
</dbReference>
<evidence type="ECO:0000259" key="10">
    <source>
        <dbReference type="PROSITE" id="PS50888"/>
    </source>
</evidence>
<keyword evidence="5" id="KW-0805">Transcription regulation</keyword>
<feature type="domain" description="BHLH" evidence="10">
    <location>
        <begin position="51"/>
        <end position="102"/>
    </location>
</feature>
<dbReference type="PROSITE" id="PS50888">
    <property type="entry name" value="BHLH"/>
    <property type="match status" value="1"/>
</dbReference>
<keyword evidence="7" id="KW-0804">Transcription</keyword>
<evidence type="ECO:0000256" key="9">
    <source>
        <dbReference type="SAM" id="MobiDB-lite"/>
    </source>
</evidence>
<evidence type="ECO:0000256" key="4">
    <source>
        <dbReference type="ARBA" id="ARBA00022871"/>
    </source>
</evidence>
<evidence type="ECO:0000313" key="12">
    <source>
        <dbReference type="Proteomes" id="UP000233160"/>
    </source>
</evidence>
<dbReference type="InterPro" id="IPR036638">
    <property type="entry name" value="HLH_DNA-bd_sf"/>
</dbReference>
<dbReference type="Pfam" id="PF00010">
    <property type="entry name" value="HLH"/>
    <property type="match status" value="1"/>
</dbReference>
<evidence type="ECO:0000256" key="6">
    <source>
        <dbReference type="ARBA" id="ARBA00023125"/>
    </source>
</evidence>
<name>A0A2K6G9M0_PROCO</name>
<dbReference type="GO" id="GO:0005634">
    <property type="term" value="C:nucleus"/>
    <property type="evidence" value="ECO:0007669"/>
    <property type="project" value="UniProtKB-SubCell"/>
</dbReference>
<dbReference type="SUPFAM" id="SSF47459">
    <property type="entry name" value="HLH, helix-loop-helix DNA-binding domain"/>
    <property type="match status" value="1"/>
</dbReference>
<sequence>MASQDPEPDAGVPRVLASGGCSASSLSCHEDLAPGSGPATAPPVAEGPSPGLPRNVLSERERRRKRISMSCERLRALLPRFAGRREDMASVLEMTVQFIRLARTLVPGWEQHVVAPSKEAWHSLRKNVLQLALSRQVPADTPGPGTGALSPRGPPCAFRTRLVPGSGLCPACGAQSPCPVSALSRQGDPPRCAALGVAESKALTGSSEELDGPPLIPEPSSLAPQPAGLTEVQGPPSPWPRCSRELTSPVMSEEAPSWLGHSEPLARAATPPGGPAEEALVPAEAGRCRQSVSGSDGEDRMAFLLTASPDWWPGSLEGRGCGAPTLATARSSPLDEAEPGLLEDPESGCQELQDGSLEPWGSDLGCSDLALRDEEDSIFPDFFAS</sequence>
<comment type="subcellular location">
    <subcellularLocation>
        <location evidence="1">Nucleus</location>
    </subcellularLocation>
</comment>
<gene>
    <name evidence="11" type="primary">SOHLH1</name>
</gene>
<keyword evidence="4" id="KW-0744">Spermatogenesis</keyword>